<reference evidence="2" key="1">
    <citation type="submission" date="2010-07" db="EMBL/GenBank/DDBJ databases">
        <authorList>
            <consortium name="CONSOLIDER consortium CSD2007-00005"/>
            <person name="Guazzaroni M.-E."/>
            <person name="Richter M."/>
            <person name="Garcia-Salamanca A."/>
            <person name="Yarza P."/>
            <person name="Ferrer M."/>
        </authorList>
    </citation>
    <scope>NUCLEOTIDE SEQUENCE</scope>
</reference>
<proteinExistence type="predicted"/>
<evidence type="ECO:0000313" key="2">
    <source>
        <dbReference type="EMBL" id="EFK96026.1"/>
    </source>
</evidence>
<dbReference type="EMBL" id="ADZX01000586">
    <property type="protein sequence ID" value="EFK96026.1"/>
    <property type="molecule type" value="Genomic_DNA"/>
</dbReference>
<evidence type="ECO:0008006" key="3">
    <source>
        <dbReference type="Google" id="ProtNLM"/>
    </source>
</evidence>
<comment type="caution">
    <text evidence="2">The sequence shown here is derived from an EMBL/GenBank/DDBJ whole genome shotgun (WGS) entry which is preliminary data.</text>
</comment>
<feature type="transmembrane region" description="Helical" evidence="1">
    <location>
        <begin position="6"/>
        <end position="25"/>
    </location>
</feature>
<evidence type="ECO:0000256" key="1">
    <source>
        <dbReference type="SAM" id="Phobius"/>
    </source>
</evidence>
<protein>
    <recommendedName>
        <fullName evidence="3">Fluoride ion transporter CrcB</fullName>
    </recommendedName>
</protein>
<gene>
    <name evidence="2" type="ORF">LDC_1949</name>
</gene>
<organism evidence="2">
    <name type="scientific">sediment metagenome</name>
    <dbReference type="NCBI Taxonomy" id="749907"/>
    <lineage>
        <taxon>unclassified sequences</taxon>
        <taxon>metagenomes</taxon>
        <taxon>ecological metagenomes</taxon>
    </lineage>
</organism>
<keyword evidence="1" id="KW-0472">Membrane</keyword>
<sequence>MNHVAGGFIAVGLGAMLGAWLRWGFGLLLNHRFPPVPLGTLA</sequence>
<keyword evidence="1" id="KW-0812">Transmembrane</keyword>
<name>D9PK84_9ZZZZ</name>
<feature type="non-terminal residue" evidence="2">
    <location>
        <position position="42"/>
    </location>
</feature>
<keyword evidence="1" id="KW-1133">Transmembrane helix</keyword>
<accession>D9PK84</accession>
<dbReference type="AlphaFoldDB" id="D9PK84"/>
<reference evidence="2" key="2">
    <citation type="journal article" date="2011" name="Microb. Ecol.">
        <title>Taxonomic and Functional Metagenomic Profiling of the Microbial Community in the Anoxic Sediment of a Sub-saline Shallow Lake (Laguna de Carrizo, Central Spain).</title>
        <authorList>
            <person name="Ferrer M."/>
            <person name="Guazzaroni M.E."/>
            <person name="Richter M."/>
            <person name="Garcia-Salamanca A."/>
            <person name="Yarza P."/>
            <person name="Suarez-Suarez A."/>
            <person name="Solano J."/>
            <person name="Alcaide M."/>
            <person name="van Dillewijn P."/>
            <person name="Molina-Henares M.A."/>
            <person name="Lopez-Cortes N."/>
            <person name="Al-Ramahi Y."/>
            <person name="Guerrero C."/>
            <person name="Acosta A."/>
            <person name="de Eugenio L.I."/>
            <person name="Martinez V."/>
            <person name="Marques S."/>
            <person name="Rojo F."/>
            <person name="Santero E."/>
            <person name="Genilloud O."/>
            <person name="Perez-Perez J."/>
            <person name="Rossello-Mora R."/>
            <person name="Ramos J.L."/>
        </authorList>
    </citation>
    <scope>NUCLEOTIDE SEQUENCE</scope>
</reference>